<dbReference type="AlphaFoldDB" id="A0A127A6W9"/>
<proteinExistence type="predicted"/>
<evidence type="ECO:0000313" key="2">
    <source>
        <dbReference type="EMBL" id="AMM34365.1"/>
    </source>
</evidence>
<sequence>MAAQGTVQQLRGRAWTGPGSMQDTAREAGRLPEVLRAVVRGWARRWDGALRAWRAADRRGQGLDDRREQVRRDIALLGPRPW</sequence>
<gene>
    <name evidence="2" type="ORF">SA2016_3707</name>
</gene>
<name>A0A127A6W9_9MICC</name>
<dbReference type="KEGG" id="satk:SA2016_3707"/>
<dbReference type="RefSeq" id="WP_066500950.1">
    <property type="nucleotide sequence ID" value="NZ_BJMO01000024.1"/>
</dbReference>
<evidence type="ECO:0000256" key="1">
    <source>
        <dbReference type="SAM" id="MobiDB-lite"/>
    </source>
</evidence>
<reference evidence="2 3" key="1">
    <citation type="submission" date="2016-02" db="EMBL/GenBank/DDBJ databases">
        <title>Complete genome of Sinomonas atrocyanea KCTC 3377.</title>
        <authorList>
            <person name="Kim K.M."/>
        </authorList>
    </citation>
    <scope>NUCLEOTIDE SEQUENCE [LARGE SCALE GENOMIC DNA]</scope>
    <source>
        <strain evidence="2 3">KCTC 3377</strain>
    </source>
</reference>
<organism evidence="2 3">
    <name type="scientific">Sinomonas atrocyanea</name>
    <dbReference type="NCBI Taxonomy" id="37927"/>
    <lineage>
        <taxon>Bacteria</taxon>
        <taxon>Bacillati</taxon>
        <taxon>Actinomycetota</taxon>
        <taxon>Actinomycetes</taxon>
        <taxon>Micrococcales</taxon>
        <taxon>Micrococcaceae</taxon>
        <taxon>Sinomonas</taxon>
    </lineage>
</organism>
<keyword evidence="3" id="KW-1185">Reference proteome</keyword>
<accession>A0A127A6W9</accession>
<evidence type="ECO:0000313" key="3">
    <source>
        <dbReference type="Proteomes" id="UP000070134"/>
    </source>
</evidence>
<dbReference type="EMBL" id="CP014518">
    <property type="protein sequence ID" value="AMM34365.1"/>
    <property type="molecule type" value="Genomic_DNA"/>
</dbReference>
<protein>
    <submittedName>
        <fullName evidence="2">Uncharacterized protein</fullName>
    </submittedName>
</protein>
<feature type="region of interest" description="Disordered" evidence="1">
    <location>
        <begin position="1"/>
        <end position="27"/>
    </location>
</feature>
<dbReference type="Proteomes" id="UP000070134">
    <property type="component" value="Chromosome"/>
</dbReference>